<reference evidence="2 3" key="1">
    <citation type="journal article" date="2014" name="Genome Announc.">
        <title>Draft genome sequence of Sclerotinia borealis, a psychrophilic plant pathogenic fungus.</title>
        <authorList>
            <person name="Mardanov A.V."/>
            <person name="Beletsky A.V."/>
            <person name="Kadnikov V.V."/>
            <person name="Ignatov A.N."/>
            <person name="Ravin N.V."/>
        </authorList>
    </citation>
    <scope>NUCLEOTIDE SEQUENCE [LARGE SCALE GENOMIC DNA]</scope>
    <source>
        <strain evidence="3">F-4157</strain>
    </source>
</reference>
<feature type="region of interest" description="Disordered" evidence="1">
    <location>
        <begin position="84"/>
        <end position="272"/>
    </location>
</feature>
<evidence type="ECO:0000256" key="1">
    <source>
        <dbReference type="SAM" id="MobiDB-lite"/>
    </source>
</evidence>
<dbReference type="EMBL" id="AYSA01000007">
    <property type="protein sequence ID" value="ESZ99389.1"/>
    <property type="molecule type" value="Genomic_DNA"/>
</dbReference>
<evidence type="ECO:0000313" key="3">
    <source>
        <dbReference type="Proteomes" id="UP000019487"/>
    </source>
</evidence>
<dbReference type="AlphaFoldDB" id="W9CXK2"/>
<protein>
    <submittedName>
        <fullName evidence="2">Uncharacterized protein</fullName>
    </submittedName>
</protein>
<keyword evidence="3" id="KW-1185">Reference proteome</keyword>
<dbReference type="HOGENOM" id="CLU_1023628_0_0_1"/>
<feature type="compositionally biased region" description="Basic and acidic residues" evidence="1">
    <location>
        <begin position="162"/>
        <end position="188"/>
    </location>
</feature>
<accession>W9CXK2</accession>
<feature type="compositionally biased region" description="Basic and acidic residues" evidence="1">
    <location>
        <begin position="84"/>
        <end position="101"/>
    </location>
</feature>
<feature type="compositionally biased region" description="Polar residues" evidence="1">
    <location>
        <begin position="135"/>
        <end position="156"/>
    </location>
</feature>
<proteinExistence type="predicted"/>
<gene>
    <name evidence="2" type="ORF">SBOR_0259</name>
</gene>
<feature type="compositionally biased region" description="Basic and acidic residues" evidence="1">
    <location>
        <begin position="223"/>
        <end position="233"/>
    </location>
</feature>
<comment type="caution">
    <text evidence="2">The sequence shown here is derived from an EMBL/GenBank/DDBJ whole genome shotgun (WGS) entry which is preliminary data.</text>
</comment>
<feature type="compositionally biased region" description="Low complexity" evidence="1">
    <location>
        <begin position="234"/>
        <end position="245"/>
    </location>
</feature>
<organism evidence="2 3">
    <name type="scientific">Sclerotinia borealis (strain F-4128)</name>
    <dbReference type="NCBI Taxonomy" id="1432307"/>
    <lineage>
        <taxon>Eukaryota</taxon>
        <taxon>Fungi</taxon>
        <taxon>Dikarya</taxon>
        <taxon>Ascomycota</taxon>
        <taxon>Pezizomycotina</taxon>
        <taxon>Leotiomycetes</taxon>
        <taxon>Helotiales</taxon>
        <taxon>Sclerotiniaceae</taxon>
        <taxon>Sclerotinia</taxon>
    </lineage>
</organism>
<name>W9CXK2_SCLBF</name>
<feature type="compositionally biased region" description="Basic and acidic residues" evidence="1">
    <location>
        <begin position="196"/>
        <end position="212"/>
    </location>
</feature>
<feature type="compositionally biased region" description="Basic and acidic residues" evidence="1">
    <location>
        <begin position="261"/>
        <end position="272"/>
    </location>
</feature>
<evidence type="ECO:0000313" key="2">
    <source>
        <dbReference type="EMBL" id="ESZ99389.1"/>
    </source>
</evidence>
<sequence>MVGNSSCERTEWCKRYKTKESIEAEGPPAKCYMLITVYTCGCYDRVDTASQCPEGKCQLGKAGGASTKLEIFARALDEGCTRCKPEQRSEENEKARLDADTKQSTSPWPCEDQSRHYSRSENNSQPAPRNPHITEATSSRLTARVNPSWTPASQPYTVPVDTRAHEQWERERAERDFQARSDAEEEKRAAKKARRYEKELRREDAVSKKDSSRQSTSKSASRAYDESSYDSRDQSSSSSRTSKPSSSRENHHSSSIHGTSKHNEYSSKILNE</sequence>
<dbReference type="Proteomes" id="UP000019487">
    <property type="component" value="Unassembled WGS sequence"/>
</dbReference>